<dbReference type="EMBL" id="FNCS01000001">
    <property type="protein sequence ID" value="SDG16202.1"/>
    <property type="molecule type" value="Genomic_DNA"/>
</dbReference>
<dbReference type="SUPFAM" id="SSF47413">
    <property type="entry name" value="lambda repressor-like DNA-binding domains"/>
    <property type="match status" value="1"/>
</dbReference>
<sequence>MYIKSETLGKGDGMSIQFEEIGRRLRAYRMGKNLSADDIAAHLGISRAAVYRLEKGEIVKIQILESISKFLDVSLPSLLGVGVEYYSNALSFFERMRQLEEKSLHLLGNFSPVSSLLLSPDYMVALRVMLIEAISDTVADREKAIAAIDKILDLLNERRESAMRRRVPIVSIVGSQDIERFLLLGLVGRFDLPAAVVAERRAAARKEIERLCATIEHQPIGTQIGIVEGQPPSQTFQIYEREQDSAVTLSPYRLGDQPNVSSGIAIVTTAPEAVRHFKETLDAQWAGAKKGAEGAAMLRRILDRTAAVDAGSGD</sequence>
<dbReference type="InterPro" id="IPR001387">
    <property type="entry name" value="Cro/C1-type_HTH"/>
</dbReference>
<dbReference type="Proteomes" id="UP000199495">
    <property type="component" value="Unassembled WGS sequence"/>
</dbReference>
<dbReference type="GO" id="GO:0006352">
    <property type="term" value="P:DNA-templated transcription initiation"/>
    <property type="evidence" value="ECO:0007669"/>
    <property type="project" value="InterPro"/>
</dbReference>
<evidence type="ECO:0000313" key="2">
    <source>
        <dbReference type="EMBL" id="SDG16202.1"/>
    </source>
</evidence>
<gene>
    <name evidence="2" type="ORF">SAMN04487974_101220</name>
</gene>
<organism evidence="2 3">
    <name type="scientific">Pelagibacterium luteolum</name>
    <dbReference type="NCBI Taxonomy" id="440168"/>
    <lineage>
        <taxon>Bacteria</taxon>
        <taxon>Pseudomonadati</taxon>
        <taxon>Pseudomonadota</taxon>
        <taxon>Alphaproteobacteria</taxon>
        <taxon>Hyphomicrobiales</taxon>
        <taxon>Devosiaceae</taxon>
        <taxon>Pelagibacterium</taxon>
    </lineage>
</organism>
<evidence type="ECO:0000313" key="3">
    <source>
        <dbReference type="Proteomes" id="UP000199495"/>
    </source>
</evidence>
<proteinExistence type="predicted"/>
<dbReference type="AlphaFoldDB" id="A0A1G7RZJ3"/>
<protein>
    <submittedName>
        <fullName evidence="2">Transcriptional regulator, contains XRE-family HTH domain</fullName>
    </submittedName>
</protein>
<dbReference type="PROSITE" id="PS50943">
    <property type="entry name" value="HTH_CROC1"/>
    <property type="match status" value="1"/>
</dbReference>
<dbReference type="Pfam" id="PF01381">
    <property type="entry name" value="HTH_3"/>
    <property type="match status" value="1"/>
</dbReference>
<dbReference type="STRING" id="440168.SAMN04487974_101220"/>
<dbReference type="CDD" id="cd00093">
    <property type="entry name" value="HTH_XRE"/>
    <property type="match status" value="1"/>
</dbReference>
<dbReference type="SMART" id="SM00530">
    <property type="entry name" value="HTH_XRE"/>
    <property type="match status" value="1"/>
</dbReference>
<reference evidence="2 3" key="1">
    <citation type="submission" date="2016-10" db="EMBL/GenBank/DDBJ databases">
        <authorList>
            <person name="de Groot N.N."/>
        </authorList>
    </citation>
    <scope>NUCLEOTIDE SEQUENCE [LARGE SCALE GENOMIC DNA]</scope>
    <source>
        <strain evidence="2 3">CGMCC 1.10267</strain>
    </source>
</reference>
<evidence type="ECO:0000259" key="1">
    <source>
        <dbReference type="PROSITE" id="PS50943"/>
    </source>
</evidence>
<dbReference type="GO" id="GO:0003700">
    <property type="term" value="F:DNA-binding transcription factor activity"/>
    <property type="evidence" value="ECO:0007669"/>
    <property type="project" value="InterPro"/>
</dbReference>
<keyword evidence="3" id="KW-1185">Reference proteome</keyword>
<dbReference type="GO" id="GO:0003677">
    <property type="term" value="F:DNA binding"/>
    <property type="evidence" value="ECO:0007669"/>
    <property type="project" value="InterPro"/>
</dbReference>
<feature type="domain" description="HTH cro/C1-type" evidence="1">
    <location>
        <begin position="25"/>
        <end position="78"/>
    </location>
</feature>
<dbReference type="PROSITE" id="PS00716">
    <property type="entry name" value="SIGMA70_2"/>
    <property type="match status" value="1"/>
</dbReference>
<accession>A0A1G7RZJ3</accession>
<dbReference type="Gene3D" id="1.10.260.40">
    <property type="entry name" value="lambda repressor-like DNA-binding domains"/>
    <property type="match status" value="1"/>
</dbReference>
<name>A0A1G7RZJ3_9HYPH</name>
<dbReference type="InterPro" id="IPR000943">
    <property type="entry name" value="RNA_pol_sigma70"/>
</dbReference>
<dbReference type="InterPro" id="IPR010982">
    <property type="entry name" value="Lambda_DNA-bd_dom_sf"/>
</dbReference>